<keyword evidence="3" id="KW-0547">Nucleotide-binding</keyword>
<reference evidence="9" key="1">
    <citation type="submission" date="2021-01" db="EMBL/GenBank/DDBJ databases">
        <authorList>
            <person name="Corre E."/>
            <person name="Pelletier E."/>
            <person name="Niang G."/>
            <person name="Scheremetjew M."/>
            <person name="Finn R."/>
            <person name="Kale V."/>
            <person name="Holt S."/>
            <person name="Cochrane G."/>
            <person name="Meng A."/>
            <person name="Brown T."/>
            <person name="Cohen L."/>
        </authorList>
    </citation>
    <scope>NUCLEOTIDE SEQUENCE</scope>
    <source>
        <strain evidence="9">NY070348D</strain>
    </source>
</reference>
<keyword evidence="4" id="KW-0067">ATP-binding</keyword>
<dbReference type="GO" id="GO:0016887">
    <property type="term" value="F:ATP hydrolysis activity"/>
    <property type="evidence" value="ECO:0007669"/>
    <property type="project" value="InterPro"/>
</dbReference>
<dbReference type="GO" id="GO:0005737">
    <property type="term" value="C:cytoplasm"/>
    <property type="evidence" value="ECO:0007669"/>
    <property type="project" value="TreeGrafter"/>
</dbReference>
<dbReference type="Pfam" id="PF00004">
    <property type="entry name" value="AAA"/>
    <property type="match status" value="1"/>
</dbReference>
<dbReference type="SMART" id="SM00382">
    <property type="entry name" value="AAA"/>
    <property type="match status" value="2"/>
</dbReference>
<accession>A0A7S2RLK6</accession>
<dbReference type="Gene3D" id="3.40.50.300">
    <property type="entry name" value="P-loop containing nucleotide triphosphate hydrolases"/>
    <property type="match status" value="3"/>
</dbReference>
<dbReference type="InterPro" id="IPR050130">
    <property type="entry name" value="ClpA_ClpB"/>
</dbReference>
<dbReference type="SMART" id="SM01086">
    <property type="entry name" value="ClpB_D2-small"/>
    <property type="match status" value="1"/>
</dbReference>
<feature type="domain" description="AAA+ ATPase" evidence="7">
    <location>
        <begin position="114"/>
        <end position="259"/>
    </location>
</feature>
<dbReference type="FunFam" id="3.40.50.300:FF:000025">
    <property type="entry name" value="ATP-dependent Clp protease subunit"/>
    <property type="match status" value="1"/>
</dbReference>
<dbReference type="GO" id="GO:0034605">
    <property type="term" value="P:cellular response to heat"/>
    <property type="evidence" value="ECO:0007669"/>
    <property type="project" value="TreeGrafter"/>
</dbReference>
<evidence type="ECO:0000259" key="7">
    <source>
        <dbReference type="SMART" id="SM00382"/>
    </source>
</evidence>
<dbReference type="CDD" id="cd19499">
    <property type="entry name" value="RecA-like_ClpB_Hsp104-like"/>
    <property type="match status" value="1"/>
</dbReference>
<name>A0A7S2RLK6_9STRA</name>
<feature type="domain" description="AAA+ ATPase" evidence="7">
    <location>
        <begin position="519"/>
        <end position="670"/>
    </location>
</feature>
<dbReference type="PANTHER" id="PTHR11638:SF176">
    <property type="entry name" value="HEAT SHOCK PROTEIN 78, MITOCHONDRIAL"/>
    <property type="match status" value="1"/>
</dbReference>
<keyword evidence="5" id="KW-0143">Chaperone</keyword>
<dbReference type="AlphaFoldDB" id="A0A7S2RLK6"/>
<feature type="domain" description="Clp ATPase C-terminal" evidence="8">
    <location>
        <begin position="688"/>
        <end position="781"/>
    </location>
</feature>
<dbReference type="InterPro" id="IPR001270">
    <property type="entry name" value="ClpA/B"/>
</dbReference>
<dbReference type="CDD" id="cd00009">
    <property type="entry name" value="AAA"/>
    <property type="match status" value="1"/>
</dbReference>
<dbReference type="EMBL" id="HBHK01007784">
    <property type="protein sequence ID" value="CAD9674674.1"/>
    <property type="molecule type" value="Transcribed_RNA"/>
</dbReference>
<evidence type="ECO:0000256" key="1">
    <source>
        <dbReference type="ARBA" id="ARBA00008675"/>
    </source>
</evidence>
<dbReference type="InterPro" id="IPR003959">
    <property type="entry name" value="ATPase_AAA_core"/>
</dbReference>
<proteinExistence type="inferred from homology"/>
<evidence type="ECO:0000259" key="8">
    <source>
        <dbReference type="SMART" id="SM01086"/>
    </source>
</evidence>
<evidence type="ECO:0000256" key="2">
    <source>
        <dbReference type="ARBA" id="ARBA00022737"/>
    </source>
</evidence>
<dbReference type="Pfam" id="PF07724">
    <property type="entry name" value="AAA_2"/>
    <property type="match status" value="1"/>
</dbReference>
<protein>
    <submittedName>
        <fullName evidence="9">Uncharacterized protein</fullName>
    </submittedName>
</protein>
<evidence type="ECO:0000313" key="9">
    <source>
        <dbReference type="EMBL" id="CAD9674674.1"/>
    </source>
</evidence>
<dbReference type="Pfam" id="PF17871">
    <property type="entry name" value="AAA_lid_9"/>
    <property type="match status" value="1"/>
</dbReference>
<dbReference type="FunFam" id="3.40.50.300:FF:000010">
    <property type="entry name" value="Chaperone clpB 1, putative"/>
    <property type="match status" value="1"/>
</dbReference>
<dbReference type="GO" id="GO:0005524">
    <property type="term" value="F:ATP binding"/>
    <property type="evidence" value="ECO:0007669"/>
    <property type="project" value="UniProtKB-KW"/>
</dbReference>
<sequence>MLRGGYGVVGKAARARIVAGAVRRVPLRANAGRLLAAGSHGVGEISSFQVGGRRWQHGGQPNQPWVAPEAAPKGESLKKYGINLTERARQGKIDPVIGREGVIRRATQVLARRTKNNPVLIGLPGVGKTAVVEGLAQRVVDGEVPESLKDKEVVSLDLAALIAGAKFRGEFEERLKAVIKDVEESEGKVVLFIDELHMLMGAGGGDGSVSAANILKPALARGELRCVGATTLDEYRQYIEKDAALARRFQSVLVEEPSVEDTISILRGIKEKYEIHHGVTIRDDALVAAATLSDRYLTDRKMPDKAIDLIDEASSRLRLQQESKPEPIWKLEREIITKRIELEALKKETDANSVDRRSKIEKDVEKMEEELSKLNDEWQEERRELEKVKSAKERLEEAKLDLARAQKAGDLQKASELTYSTIPELEALVELGDAELEEASKEGKTSQLLEDAVTRDLIAQVVGHATGIPMDNLLHGEREKILDMENELKKRIIGQNEAVASVSDCIRQSRAGLHGHDRPQGVFLFLGPTGTGKTELTKALAGLLFDDEKNSITRIDMSEYQEKHSVSRLVGAPPGYVGYEEGGILTEAVRRKPYQIVLLDEFEKAHKDVGNILLQVFDEGRLTDSHGRTVDFKNTVIIMTSNLGSDILTQKSAIDDDSVREQVMDRVRGFFSPELLNRIDEVSIFNRLRRDDMDHIVLIQVKNLQERLMEDRKITLELTDAAIDWLAEEAYDPLYGARPLRRTIQRKLLSPLATEILKGNILDNSTVQVDVDPADAASLKIN</sequence>
<dbReference type="InterPro" id="IPR028299">
    <property type="entry name" value="ClpA/B_CS2"/>
</dbReference>
<dbReference type="FunFam" id="3.40.50.300:FF:000120">
    <property type="entry name" value="ATP-dependent chaperone ClpB"/>
    <property type="match status" value="1"/>
</dbReference>
<dbReference type="Gene3D" id="1.10.8.60">
    <property type="match status" value="1"/>
</dbReference>
<evidence type="ECO:0000256" key="3">
    <source>
        <dbReference type="ARBA" id="ARBA00022741"/>
    </source>
</evidence>
<dbReference type="InterPro" id="IPR003593">
    <property type="entry name" value="AAA+_ATPase"/>
</dbReference>
<dbReference type="InterPro" id="IPR019489">
    <property type="entry name" value="Clp_ATPase_C"/>
</dbReference>
<dbReference type="PRINTS" id="PR00300">
    <property type="entry name" value="CLPPROTEASEA"/>
</dbReference>
<gene>
    <name evidence="9" type="ORF">QSP1433_LOCUS4786</name>
</gene>
<keyword evidence="6" id="KW-0175">Coiled coil</keyword>
<keyword evidence="2" id="KW-0677">Repeat</keyword>
<dbReference type="InterPro" id="IPR041546">
    <property type="entry name" value="ClpA/ClpB_AAA_lid"/>
</dbReference>
<dbReference type="PROSITE" id="PS00871">
    <property type="entry name" value="CLPAB_2"/>
    <property type="match status" value="1"/>
</dbReference>
<evidence type="ECO:0000256" key="6">
    <source>
        <dbReference type="SAM" id="Coils"/>
    </source>
</evidence>
<dbReference type="FunFam" id="1.10.8.60:FF:000017">
    <property type="entry name" value="ATP-dependent chaperone ClpB"/>
    <property type="match status" value="1"/>
</dbReference>
<dbReference type="PANTHER" id="PTHR11638">
    <property type="entry name" value="ATP-DEPENDENT CLP PROTEASE"/>
    <property type="match status" value="1"/>
</dbReference>
<dbReference type="InterPro" id="IPR027417">
    <property type="entry name" value="P-loop_NTPase"/>
</dbReference>
<comment type="similarity">
    <text evidence="1">Belongs to the ClpA/ClpB family.</text>
</comment>
<evidence type="ECO:0000256" key="5">
    <source>
        <dbReference type="ARBA" id="ARBA00023186"/>
    </source>
</evidence>
<dbReference type="SUPFAM" id="SSF52540">
    <property type="entry name" value="P-loop containing nucleoside triphosphate hydrolases"/>
    <property type="match status" value="2"/>
</dbReference>
<evidence type="ECO:0000256" key="4">
    <source>
        <dbReference type="ARBA" id="ARBA00022840"/>
    </source>
</evidence>
<dbReference type="Pfam" id="PF10431">
    <property type="entry name" value="ClpB_D2-small"/>
    <property type="match status" value="1"/>
</dbReference>
<organism evidence="9">
    <name type="scientific">Mucochytrium quahogii</name>
    <dbReference type="NCBI Taxonomy" id="96639"/>
    <lineage>
        <taxon>Eukaryota</taxon>
        <taxon>Sar</taxon>
        <taxon>Stramenopiles</taxon>
        <taxon>Bigyra</taxon>
        <taxon>Labyrinthulomycetes</taxon>
        <taxon>Thraustochytrida</taxon>
        <taxon>Thraustochytriidae</taxon>
        <taxon>Mucochytrium</taxon>
    </lineage>
</organism>
<feature type="coiled-coil region" evidence="6">
    <location>
        <begin position="328"/>
        <end position="408"/>
    </location>
</feature>